<keyword evidence="13 24" id="KW-1133">Transmembrane helix</keyword>
<feature type="transmembrane region" description="Helical" evidence="24">
    <location>
        <begin position="169"/>
        <end position="188"/>
    </location>
</feature>
<evidence type="ECO:0000313" key="27">
    <source>
        <dbReference type="Proteomes" id="UP001321445"/>
    </source>
</evidence>
<feature type="transmembrane region" description="Helical" evidence="24">
    <location>
        <begin position="61"/>
        <end position="77"/>
    </location>
</feature>
<dbReference type="EMBL" id="AP027370">
    <property type="protein sequence ID" value="BDY12875.1"/>
    <property type="molecule type" value="Genomic_DNA"/>
</dbReference>
<sequence>MGLFSIVSENKTRFLTGAVLVAVVVSIGLIDNFFLIWLFLGIVYLFSFYEAMRLFGVESDNQMYAYAVAIWLLALIYPNPDDLFFLIAVIFASLLAYTREFDKKLFLPFLYPTASFLFLLALYHDFGVGSLFWLLVVVALTDIGAYFTGKLAGRRPFCPTSPNKTIEGVVGGVLIATFAGFFAGSVLVDWPQALLISLGVSVASIFGDLFESYLKREAGVKDSGDLLPGHGGALDRVDGYLFGGIVMVLLLRGLI</sequence>
<keyword evidence="10" id="KW-0808">Transferase</keyword>
<evidence type="ECO:0000256" key="21">
    <source>
        <dbReference type="ARBA" id="ARBA00032396"/>
    </source>
</evidence>
<evidence type="ECO:0000256" key="17">
    <source>
        <dbReference type="ARBA" id="ARBA00023264"/>
    </source>
</evidence>
<evidence type="ECO:0000256" key="7">
    <source>
        <dbReference type="ARBA" id="ARBA00019373"/>
    </source>
</evidence>
<evidence type="ECO:0000256" key="11">
    <source>
        <dbReference type="ARBA" id="ARBA00022692"/>
    </source>
</evidence>
<evidence type="ECO:0000256" key="12">
    <source>
        <dbReference type="ARBA" id="ARBA00022695"/>
    </source>
</evidence>
<feature type="transmembrane region" description="Helical" evidence="24">
    <location>
        <begin position="20"/>
        <end position="49"/>
    </location>
</feature>
<evidence type="ECO:0000256" key="3">
    <source>
        <dbReference type="ARBA" id="ARBA00005119"/>
    </source>
</evidence>
<keyword evidence="8" id="KW-1003">Cell membrane</keyword>
<evidence type="ECO:0000256" key="10">
    <source>
        <dbReference type="ARBA" id="ARBA00022679"/>
    </source>
</evidence>
<evidence type="ECO:0000256" key="9">
    <source>
        <dbReference type="ARBA" id="ARBA00022516"/>
    </source>
</evidence>
<dbReference type="RefSeq" id="WP_286335926.1">
    <property type="nucleotide sequence ID" value="NZ_AP027370.1"/>
</dbReference>
<feature type="transmembrane region" description="Helical" evidence="24">
    <location>
        <begin position="105"/>
        <end position="124"/>
    </location>
</feature>
<evidence type="ECO:0000256" key="20">
    <source>
        <dbReference type="ARBA" id="ARBA00032253"/>
    </source>
</evidence>
<keyword evidence="12 26" id="KW-0548">Nucleotidyltransferase</keyword>
<evidence type="ECO:0000256" key="22">
    <source>
        <dbReference type="ARBA" id="ARBA00032743"/>
    </source>
</evidence>
<dbReference type="EMBL" id="AP027370">
    <property type="protein sequence ID" value="BDY12992.1"/>
    <property type="molecule type" value="Genomic_DNA"/>
</dbReference>
<organism evidence="26 27">
    <name type="scientific">Hydrogenimonas cancrithermarum</name>
    <dbReference type="NCBI Taxonomy" id="2993563"/>
    <lineage>
        <taxon>Bacteria</taxon>
        <taxon>Pseudomonadati</taxon>
        <taxon>Campylobacterota</taxon>
        <taxon>Epsilonproteobacteria</taxon>
        <taxon>Campylobacterales</taxon>
        <taxon>Hydrogenimonadaceae</taxon>
        <taxon>Hydrogenimonas</taxon>
    </lineage>
</organism>
<comment type="similarity">
    <text evidence="5">Belongs to the CDS family.</text>
</comment>
<evidence type="ECO:0000256" key="1">
    <source>
        <dbReference type="ARBA" id="ARBA00001698"/>
    </source>
</evidence>
<feature type="transmembrane region" description="Helical" evidence="24">
    <location>
        <begin position="130"/>
        <end position="148"/>
    </location>
</feature>
<evidence type="ECO:0000256" key="4">
    <source>
        <dbReference type="ARBA" id="ARBA00005189"/>
    </source>
</evidence>
<evidence type="ECO:0000256" key="16">
    <source>
        <dbReference type="ARBA" id="ARBA00023209"/>
    </source>
</evidence>
<name>A0ABM8FL04_9BACT</name>
<dbReference type="GO" id="GO:0016779">
    <property type="term" value="F:nucleotidyltransferase activity"/>
    <property type="evidence" value="ECO:0007669"/>
    <property type="project" value="UniProtKB-KW"/>
</dbReference>
<keyword evidence="16" id="KW-0594">Phospholipid biosynthesis</keyword>
<evidence type="ECO:0000256" key="13">
    <source>
        <dbReference type="ARBA" id="ARBA00022989"/>
    </source>
</evidence>
<dbReference type="Pfam" id="PF01148">
    <property type="entry name" value="CTP_transf_1"/>
    <property type="match status" value="1"/>
</dbReference>
<comment type="pathway">
    <text evidence="3">Phospholipid metabolism; CDP-diacylglycerol biosynthesis; CDP-diacylglycerol from sn-glycerol 3-phosphate: step 3/3.</text>
</comment>
<dbReference type="Proteomes" id="UP001321445">
    <property type="component" value="Chromosome"/>
</dbReference>
<evidence type="ECO:0000256" key="14">
    <source>
        <dbReference type="ARBA" id="ARBA00023098"/>
    </source>
</evidence>
<evidence type="ECO:0000256" key="15">
    <source>
        <dbReference type="ARBA" id="ARBA00023136"/>
    </source>
</evidence>
<evidence type="ECO:0000313" key="26">
    <source>
        <dbReference type="EMBL" id="BDY12992.1"/>
    </source>
</evidence>
<keyword evidence="17" id="KW-1208">Phospholipid metabolism</keyword>
<comment type="subcellular location">
    <subcellularLocation>
        <location evidence="2">Cell membrane</location>
        <topology evidence="2">Multi-pass membrane protein</topology>
    </subcellularLocation>
</comment>
<keyword evidence="15 24" id="KW-0472">Membrane</keyword>
<evidence type="ECO:0000256" key="18">
    <source>
        <dbReference type="ARBA" id="ARBA00029893"/>
    </source>
</evidence>
<gene>
    <name evidence="26" type="primary">cdsA_2</name>
    <name evidence="25" type="synonym">cdsA_1</name>
    <name evidence="25" type="ORF">HCR_11870</name>
    <name evidence="26" type="ORF">HCR_13040</name>
</gene>
<accession>A0ABM8FL04</accession>
<evidence type="ECO:0000313" key="25">
    <source>
        <dbReference type="EMBL" id="BDY12875.1"/>
    </source>
</evidence>
<comment type="catalytic activity">
    <reaction evidence="1">
        <text>a 1,2-diacyl-sn-glycero-3-phosphate + CTP + H(+) = a CDP-1,2-diacyl-sn-glycerol + diphosphate</text>
        <dbReference type="Rhea" id="RHEA:16229"/>
        <dbReference type="ChEBI" id="CHEBI:15378"/>
        <dbReference type="ChEBI" id="CHEBI:33019"/>
        <dbReference type="ChEBI" id="CHEBI:37563"/>
        <dbReference type="ChEBI" id="CHEBI:58332"/>
        <dbReference type="ChEBI" id="CHEBI:58608"/>
        <dbReference type="EC" id="2.7.7.41"/>
    </reaction>
</comment>
<keyword evidence="14" id="KW-0443">Lipid metabolism</keyword>
<evidence type="ECO:0000256" key="24">
    <source>
        <dbReference type="SAM" id="Phobius"/>
    </source>
</evidence>
<reference evidence="26 27" key="1">
    <citation type="submission" date="2023-03" db="EMBL/GenBank/DDBJ databases">
        <title>Description of Hydrogenimonas sp. ISO32.</title>
        <authorList>
            <person name="Mino S."/>
            <person name="Fukazawa S."/>
            <person name="Sawabe T."/>
        </authorList>
    </citation>
    <scope>NUCLEOTIDE SEQUENCE [LARGE SCALE GENOMIC DNA]</scope>
    <source>
        <strain evidence="26 27">ISO32</strain>
    </source>
</reference>
<keyword evidence="11 24" id="KW-0812">Transmembrane</keyword>
<comment type="pathway">
    <text evidence="4">Lipid metabolism.</text>
</comment>
<dbReference type="EC" id="2.7.7.41" evidence="6"/>
<evidence type="ECO:0000256" key="23">
    <source>
        <dbReference type="ARBA" id="ARBA00033406"/>
    </source>
</evidence>
<keyword evidence="9" id="KW-0444">Lipid biosynthesis</keyword>
<dbReference type="PANTHER" id="PTHR46382:SF1">
    <property type="entry name" value="PHOSPHATIDATE CYTIDYLYLTRANSFERASE"/>
    <property type="match status" value="1"/>
</dbReference>
<dbReference type="PANTHER" id="PTHR46382">
    <property type="entry name" value="PHOSPHATIDATE CYTIDYLYLTRANSFERASE"/>
    <property type="match status" value="1"/>
</dbReference>
<keyword evidence="27" id="KW-1185">Reference proteome</keyword>
<evidence type="ECO:0000256" key="2">
    <source>
        <dbReference type="ARBA" id="ARBA00004651"/>
    </source>
</evidence>
<evidence type="ECO:0000256" key="6">
    <source>
        <dbReference type="ARBA" id="ARBA00012487"/>
    </source>
</evidence>
<protein>
    <recommendedName>
        <fullName evidence="7">Phosphatidate cytidylyltransferase</fullName>
        <ecNumber evidence="6">2.7.7.41</ecNumber>
    </recommendedName>
    <alternativeName>
        <fullName evidence="20">CDP-DAG synthase</fullName>
    </alternativeName>
    <alternativeName>
        <fullName evidence="22">CDP-DG synthase</fullName>
    </alternativeName>
    <alternativeName>
        <fullName evidence="18">CDP-diacylglycerol synthase</fullName>
    </alternativeName>
    <alternativeName>
        <fullName evidence="21">CDP-diglyceride pyrophosphorylase</fullName>
    </alternativeName>
    <alternativeName>
        <fullName evidence="23">CDP-diglyceride synthase</fullName>
    </alternativeName>
    <alternativeName>
        <fullName evidence="19">CTP:phosphatidate cytidylyltransferase</fullName>
    </alternativeName>
</protein>
<feature type="transmembrane region" description="Helical" evidence="24">
    <location>
        <begin position="83"/>
        <end position="98"/>
    </location>
</feature>
<proteinExistence type="inferred from homology"/>
<evidence type="ECO:0000256" key="8">
    <source>
        <dbReference type="ARBA" id="ARBA00022475"/>
    </source>
</evidence>
<evidence type="ECO:0000256" key="19">
    <source>
        <dbReference type="ARBA" id="ARBA00031825"/>
    </source>
</evidence>
<evidence type="ECO:0000256" key="5">
    <source>
        <dbReference type="ARBA" id="ARBA00010185"/>
    </source>
</evidence>